<dbReference type="Proteomes" id="UP000660131">
    <property type="component" value="Unassembled WGS sequence"/>
</dbReference>
<keyword evidence="3" id="KW-1185">Reference proteome</keyword>
<name>A0ABR7B8V7_9PSED</name>
<dbReference type="EMBL" id="JACONV010000001">
    <property type="protein sequence ID" value="MBC3953595.1"/>
    <property type="molecule type" value="Genomic_DNA"/>
</dbReference>
<organism evidence="2 3">
    <name type="scientific">Pseudomonas triticifolii</name>
    <dbReference type="NCBI Taxonomy" id="2762592"/>
    <lineage>
        <taxon>Bacteria</taxon>
        <taxon>Pseudomonadati</taxon>
        <taxon>Pseudomonadota</taxon>
        <taxon>Gammaproteobacteria</taxon>
        <taxon>Pseudomonadales</taxon>
        <taxon>Pseudomonadaceae</taxon>
        <taxon>Pseudomonas</taxon>
    </lineage>
</organism>
<dbReference type="InterPro" id="IPR024478">
    <property type="entry name" value="HlyB_4HB_MCP"/>
</dbReference>
<proteinExistence type="predicted"/>
<evidence type="ECO:0000259" key="1">
    <source>
        <dbReference type="Pfam" id="PF12729"/>
    </source>
</evidence>
<reference evidence="2 3" key="1">
    <citation type="submission" date="2020-08" db="EMBL/GenBank/DDBJ databases">
        <title>Putative novel bacterial strains isolated from necrotic wheat leaf tissues caused by Xanthomonas translucens.</title>
        <authorList>
            <person name="Tambong J.T."/>
        </authorList>
    </citation>
    <scope>NUCLEOTIDE SEQUENCE [LARGE SCALE GENOMIC DNA]</scope>
    <source>
        <strain evidence="2 3">DOAB 1067</strain>
    </source>
</reference>
<accession>A0ABR7B8V7</accession>
<feature type="domain" description="Chemotaxis methyl-accepting receptor HlyB-like 4HB MCP" evidence="1">
    <location>
        <begin position="3"/>
        <end position="135"/>
    </location>
</feature>
<dbReference type="Pfam" id="PF12729">
    <property type="entry name" value="4HB_MCP_1"/>
    <property type="match status" value="1"/>
</dbReference>
<sequence length="151" mass="16814">MPLRSIREQSLEIENDSLPGIALGDDIALSIEKNRTVAMKILSTRTAQQVDQVYSELQEKKLVFRKPFKPIPPLITSDDERSLINQISAGYQSYADGAERVYQLVKGNRIENGQQVAWVEMTTVAENKEALIGKLEKLRPGQGAVGTDQLC</sequence>
<gene>
    <name evidence="2" type="ORF">H8S56_01055</name>
</gene>
<evidence type="ECO:0000313" key="3">
    <source>
        <dbReference type="Proteomes" id="UP000660131"/>
    </source>
</evidence>
<comment type="caution">
    <text evidence="2">The sequence shown here is derived from an EMBL/GenBank/DDBJ whole genome shotgun (WGS) entry which is preliminary data.</text>
</comment>
<evidence type="ECO:0000313" key="2">
    <source>
        <dbReference type="EMBL" id="MBC3953595.1"/>
    </source>
</evidence>
<dbReference type="RefSeq" id="WP_187517599.1">
    <property type="nucleotide sequence ID" value="NZ_JACONV010000001.1"/>
</dbReference>
<protein>
    <submittedName>
        <fullName evidence="2">MCP four helix bundle domain-containing protein</fullName>
    </submittedName>
</protein>